<name>A0A443SNA3_9ACAR</name>
<evidence type="ECO:0000256" key="15">
    <source>
        <dbReference type="ARBA" id="ARBA00023157"/>
    </source>
</evidence>
<evidence type="ECO:0000256" key="1">
    <source>
        <dbReference type="ARBA" id="ARBA00004251"/>
    </source>
</evidence>
<dbReference type="Gene3D" id="2.60.40.1510">
    <property type="entry name" value="ntegrin, alpha v. Chain A, domain 3"/>
    <property type="match status" value="1"/>
</dbReference>
<dbReference type="GO" id="GO:0008305">
    <property type="term" value="C:integrin complex"/>
    <property type="evidence" value="ECO:0007669"/>
    <property type="project" value="TreeGrafter"/>
</dbReference>
<dbReference type="GO" id="GO:0005925">
    <property type="term" value="C:focal adhesion"/>
    <property type="evidence" value="ECO:0007669"/>
    <property type="project" value="TreeGrafter"/>
</dbReference>
<dbReference type="GO" id="GO:0009986">
    <property type="term" value="C:cell surface"/>
    <property type="evidence" value="ECO:0007669"/>
    <property type="project" value="TreeGrafter"/>
</dbReference>
<dbReference type="Pfam" id="PF18372">
    <property type="entry name" value="I-EGF_1"/>
    <property type="match status" value="1"/>
</dbReference>
<keyword evidence="14 18" id="KW-0472">Membrane</keyword>
<dbReference type="Pfam" id="PF23105">
    <property type="entry name" value="EGF_integrin"/>
    <property type="match status" value="2"/>
</dbReference>
<comment type="similarity">
    <text evidence="2 17">Belongs to the integrin beta chain family.</text>
</comment>
<evidence type="ECO:0000256" key="3">
    <source>
        <dbReference type="ARBA" id="ARBA00022475"/>
    </source>
</evidence>
<proteinExistence type="inferred from homology"/>
<feature type="transmembrane region" description="Helical" evidence="18">
    <location>
        <begin position="560"/>
        <end position="582"/>
    </location>
</feature>
<dbReference type="GO" id="GO:0007157">
    <property type="term" value="P:heterophilic cell-cell adhesion via plasma membrane cell adhesion molecules"/>
    <property type="evidence" value="ECO:0007669"/>
    <property type="project" value="UniProtKB-ARBA"/>
</dbReference>
<evidence type="ECO:0000256" key="16">
    <source>
        <dbReference type="ARBA" id="ARBA00023180"/>
    </source>
</evidence>
<dbReference type="EMBL" id="NCKV01001108">
    <property type="protein sequence ID" value="RWS29011.1"/>
    <property type="molecule type" value="Genomic_DNA"/>
</dbReference>
<keyword evidence="11 17" id="KW-0130">Cell adhesion</keyword>
<dbReference type="GO" id="GO:0005178">
    <property type="term" value="F:integrin binding"/>
    <property type="evidence" value="ECO:0007669"/>
    <property type="project" value="TreeGrafter"/>
</dbReference>
<gene>
    <name evidence="21" type="ORF">B4U80_10561</name>
</gene>
<evidence type="ECO:0000256" key="12">
    <source>
        <dbReference type="ARBA" id="ARBA00022989"/>
    </source>
</evidence>
<sequence length="634" mass="71083">MSNVTSKFRLGFGSFIDKVVMPYASMVPVKLKNPCAEGIHCDPPYGFRNQLPLTDNFNEFLDKVKSTNLSGNLDNAEGGFDAMMQVIVCKDEIQWNDMSRKIIIFATDSIFHYAGDGKLGGIIKRNDGQCHLDAQGYYTESIYQDYPSLSQINRAIVDNKINVIFSVPHEALGVYNTLSSLIDGSVAGQLSEDASNVVELIQDNYKKIVSKIELRDNSSDSIEIEYFSRCLNTRENAQKTKSCDGIRFGQKIEFEVKLKLTDCKHQTFNETFLISPLGIKEYIEVQVEAKCSCDCNKPDFALQNSPMCSKGGDLVCGICNCYQNRHGKNCECIGNSELEKKKLKECQRDLNTTTYCSNRGECSCGECICKKGPTKQDKIFGKYCECDTFTCAKDDKGRTCGGRGKCCNGACLCDDGWTGYTCDCTSNVTSCVNPVNQKVCSGNGDCVCGSCECNKNTNSSHEYAGRFCEECATCEGKCADLEPLIDFESGTCNYSRVKQCPFQLNLVDELNVTTNKNEKKCVIYDKDDCQKVFSYRYDEATETMVVLLKKGRDCRSEVNVWLVIAYIVIAILVIGLIILFIWRLAVYLEERRAAKQHVKLTNEQLLQMKTREQNPIYKAPINLYNNPTYGQQKS</sequence>
<dbReference type="GO" id="GO:0007160">
    <property type="term" value="P:cell-matrix adhesion"/>
    <property type="evidence" value="ECO:0007669"/>
    <property type="project" value="TreeGrafter"/>
</dbReference>
<keyword evidence="6" id="KW-0479">Metal-binding</keyword>
<dbReference type="VEuPathDB" id="VectorBase:LDEU003029"/>
<dbReference type="OrthoDB" id="410592at2759"/>
<evidence type="ECO:0000259" key="20">
    <source>
        <dbReference type="SMART" id="SM01242"/>
    </source>
</evidence>
<dbReference type="SUPFAM" id="SSF69179">
    <property type="entry name" value="Integrin domains"/>
    <property type="match status" value="1"/>
</dbReference>
<accession>A0A443SNA3</accession>
<evidence type="ECO:0000256" key="11">
    <source>
        <dbReference type="ARBA" id="ARBA00022889"/>
    </source>
</evidence>
<dbReference type="FunFam" id="3.40.50.410:FF:000002">
    <property type="entry name" value="Integrin beta"/>
    <property type="match status" value="1"/>
</dbReference>
<keyword evidence="10" id="KW-0460">Magnesium</keyword>
<dbReference type="InterPro" id="IPR040622">
    <property type="entry name" value="EGF_integrin_1"/>
</dbReference>
<dbReference type="InterPro" id="IPR057073">
    <property type="entry name" value="EGF_integrin_2"/>
</dbReference>
<dbReference type="PRINTS" id="PR01186">
    <property type="entry name" value="INTEGRINB"/>
</dbReference>
<dbReference type="GO" id="GO:0046872">
    <property type="term" value="F:metal ion binding"/>
    <property type="evidence" value="ECO:0007669"/>
    <property type="project" value="UniProtKB-KW"/>
</dbReference>
<dbReference type="PANTHER" id="PTHR10082:SF60">
    <property type="entry name" value="INTEGRIN BETA-PS"/>
    <property type="match status" value="1"/>
</dbReference>
<evidence type="ECO:0000256" key="5">
    <source>
        <dbReference type="ARBA" id="ARBA00022692"/>
    </source>
</evidence>
<dbReference type="SMART" id="SM00187">
    <property type="entry name" value="INB"/>
    <property type="match status" value="1"/>
</dbReference>
<organism evidence="21 22">
    <name type="scientific">Leptotrombidium deliense</name>
    <dbReference type="NCBI Taxonomy" id="299467"/>
    <lineage>
        <taxon>Eukaryota</taxon>
        <taxon>Metazoa</taxon>
        <taxon>Ecdysozoa</taxon>
        <taxon>Arthropoda</taxon>
        <taxon>Chelicerata</taxon>
        <taxon>Arachnida</taxon>
        <taxon>Acari</taxon>
        <taxon>Acariformes</taxon>
        <taxon>Trombidiformes</taxon>
        <taxon>Prostigmata</taxon>
        <taxon>Anystina</taxon>
        <taxon>Parasitengona</taxon>
        <taxon>Trombiculoidea</taxon>
        <taxon>Trombiculidae</taxon>
        <taxon>Leptotrombidium</taxon>
    </lineage>
</organism>
<dbReference type="FunFam" id="2.10.25.10:FF:000036">
    <property type="entry name" value="Integrin beta"/>
    <property type="match status" value="1"/>
</dbReference>
<dbReference type="AlphaFoldDB" id="A0A443SNA3"/>
<reference evidence="21 22" key="1">
    <citation type="journal article" date="2018" name="Gigascience">
        <title>Genomes of trombidid mites reveal novel predicted allergens and laterally-transferred genes associated with secondary metabolism.</title>
        <authorList>
            <person name="Dong X."/>
            <person name="Chaisiri K."/>
            <person name="Xia D."/>
            <person name="Armstrong S.D."/>
            <person name="Fang Y."/>
            <person name="Donnelly M.J."/>
            <person name="Kadowaki T."/>
            <person name="McGarry J.W."/>
            <person name="Darby A.C."/>
            <person name="Makepeace B.L."/>
        </authorList>
    </citation>
    <scope>NUCLEOTIDE SEQUENCE [LARGE SCALE GENOMIC DNA]</scope>
    <source>
        <strain evidence="21">UoL-UT</strain>
    </source>
</reference>
<dbReference type="Gene3D" id="3.40.50.410">
    <property type="entry name" value="von Willebrand factor, type A domain"/>
    <property type="match status" value="1"/>
</dbReference>
<evidence type="ECO:0000256" key="2">
    <source>
        <dbReference type="ARBA" id="ARBA00007449"/>
    </source>
</evidence>
<dbReference type="Gene3D" id="2.10.25.10">
    <property type="entry name" value="Laminin"/>
    <property type="match status" value="4"/>
</dbReference>
<keyword evidence="22" id="KW-1185">Reference proteome</keyword>
<evidence type="ECO:0000313" key="22">
    <source>
        <dbReference type="Proteomes" id="UP000288716"/>
    </source>
</evidence>
<dbReference type="SUPFAM" id="SSF53300">
    <property type="entry name" value="vWA-like"/>
    <property type="match status" value="1"/>
</dbReference>
<dbReference type="GO" id="GO:0007229">
    <property type="term" value="P:integrin-mediated signaling pathway"/>
    <property type="evidence" value="ECO:0007669"/>
    <property type="project" value="UniProtKB-KW"/>
</dbReference>
<dbReference type="SMART" id="SM01242">
    <property type="entry name" value="Integrin_B_tail"/>
    <property type="match status" value="1"/>
</dbReference>
<dbReference type="Pfam" id="PF00362">
    <property type="entry name" value="Integrin_beta"/>
    <property type="match status" value="1"/>
</dbReference>
<keyword evidence="4" id="KW-0245">EGF-like domain</keyword>
<dbReference type="PROSITE" id="PS00243">
    <property type="entry name" value="I_EGF_1"/>
    <property type="match status" value="1"/>
</dbReference>
<dbReference type="GO" id="GO:0016477">
    <property type="term" value="P:cell migration"/>
    <property type="evidence" value="ECO:0007669"/>
    <property type="project" value="TreeGrafter"/>
</dbReference>
<keyword evidence="12 18" id="KW-1133">Transmembrane helix</keyword>
<dbReference type="InterPro" id="IPR057243">
    <property type="entry name" value="Integrin_I-EGF_CS"/>
</dbReference>
<dbReference type="InterPro" id="IPR015812">
    <property type="entry name" value="Integrin_bsu"/>
</dbReference>
<dbReference type="InterPro" id="IPR012896">
    <property type="entry name" value="Integrin_bsu_tail"/>
</dbReference>
<feature type="domain" description="Integrin beta subunit tail" evidence="20">
    <location>
        <begin position="478"/>
        <end position="559"/>
    </location>
</feature>
<keyword evidence="9" id="KW-0106">Calcium</keyword>
<evidence type="ECO:0000256" key="13">
    <source>
        <dbReference type="ARBA" id="ARBA00023037"/>
    </source>
</evidence>
<keyword evidence="13 17" id="KW-0401">Integrin</keyword>
<keyword evidence="7" id="KW-0732">Signal</keyword>
<keyword evidence="8" id="KW-0677">Repeat</keyword>
<evidence type="ECO:0000256" key="10">
    <source>
        <dbReference type="ARBA" id="ARBA00022842"/>
    </source>
</evidence>
<dbReference type="STRING" id="299467.A0A443SNA3"/>
<evidence type="ECO:0000256" key="6">
    <source>
        <dbReference type="ARBA" id="ARBA00022723"/>
    </source>
</evidence>
<evidence type="ECO:0000256" key="7">
    <source>
        <dbReference type="ARBA" id="ARBA00022729"/>
    </source>
</evidence>
<comment type="subcellular location">
    <subcellularLocation>
        <location evidence="1 17">Cell membrane</location>
        <topology evidence="1 17">Single-pass type I membrane protein</topology>
    </subcellularLocation>
</comment>
<evidence type="ECO:0000313" key="21">
    <source>
        <dbReference type="EMBL" id="RWS29011.1"/>
    </source>
</evidence>
<evidence type="ECO:0000256" key="9">
    <source>
        <dbReference type="ARBA" id="ARBA00022837"/>
    </source>
</evidence>
<dbReference type="InterPro" id="IPR036465">
    <property type="entry name" value="vWFA_dom_sf"/>
</dbReference>
<comment type="caution">
    <text evidence="21">The sequence shown here is derived from an EMBL/GenBank/DDBJ whole genome shotgun (WGS) entry which is preliminary data.</text>
</comment>
<evidence type="ECO:0000256" key="8">
    <source>
        <dbReference type="ARBA" id="ARBA00022737"/>
    </source>
</evidence>
<dbReference type="InterPro" id="IPR002369">
    <property type="entry name" value="Integrin_bsu_VWA"/>
</dbReference>
<evidence type="ECO:0000256" key="18">
    <source>
        <dbReference type="SAM" id="Phobius"/>
    </source>
</evidence>
<dbReference type="InterPro" id="IPR032695">
    <property type="entry name" value="Integrin_dom_sf"/>
</dbReference>
<feature type="domain" description="Integrin beta subunit VWA" evidence="19">
    <location>
        <begin position="1"/>
        <end position="293"/>
    </location>
</feature>
<evidence type="ECO:0000256" key="4">
    <source>
        <dbReference type="ARBA" id="ARBA00022536"/>
    </source>
</evidence>
<dbReference type="PANTHER" id="PTHR10082">
    <property type="entry name" value="INTEGRIN BETA SUBUNIT"/>
    <property type="match status" value="1"/>
</dbReference>
<keyword evidence="3" id="KW-1003">Cell membrane</keyword>
<protein>
    <recommendedName>
        <fullName evidence="17">Integrin beta</fullName>
    </recommendedName>
</protein>
<evidence type="ECO:0000259" key="19">
    <source>
        <dbReference type="SMART" id="SM00187"/>
    </source>
</evidence>
<keyword evidence="15" id="KW-1015">Disulfide bond</keyword>
<dbReference type="GO" id="GO:0033627">
    <property type="term" value="P:cell adhesion mediated by integrin"/>
    <property type="evidence" value="ECO:0007669"/>
    <property type="project" value="TreeGrafter"/>
</dbReference>
<evidence type="ECO:0000256" key="14">
    <source>
        <dbReference type="ARBA" id="ARBA00023136"/>
    </source>
</evidence>
<evidence type="ECO:0000256" key="17">
    <source>
        <dbReference type="RuleBase" id="RU000633"/>
    </source>
</evidence>
<keyword evidence="16" id="KW-0325">Glycoprotein</keyword>
<dbReference type="Proteomes" id="UP000288716">
    <property type="component" value="Unassembled WGS sequence"/>
</dbReference>
<keyword evidence="5 17" id="KW-0812">Transmembrane</keyword>
<dbReference type="Gene3D" id="1.20.5.100">
    <property type="entry name" value="Cytochrome c1, transmembrane anchor, C-terminal"/>
    <property type="match status" value="1"/>
</dbReference>